<reference evidence="2 3" key="1">
    <citation type="journal article" date="2000" name="DNA Res.">
        <title>Complete genome structure of the nitrogen-fixing symbiotic bacterium Mesorhizobium loti.</title>
        <authorList>
            <person name="Kaneko T."/>
            <person name="Nakamura Y."/>
            <person name="Sato S."/>
            <person name="Asamizu E."/>
            <person name="Kato T."/>
            <person name="Sasamoto S."/>
            <person name="Watanabe A."/>
            <person name="Idesawa K."/>
            <person name="Ishikawa A."/>
            <person name="Kawashima K."/>
            <person name="Kimura T."/>
            <person name="Kishida Y."/>
            <person name="Kiyokawa C."/>
            <person name="Kohara M."/>
            <person name="Matsumoto M."/>
            <person name="Matsuno A."/>
            <person name="Mochizuki Y."/>
            <person name="Nakayama S."/>
            <person name="Nakazaki N."/>
            <person name="Shimpo S."/>
            <person name="Sugimoto M."/>
            <person name="Takeuchi C."/>
            <person name="Yamada M."/>
            <person name="Tabata S."/>
        </authorList>
    </citation>
    <scope>NUCLEOTIDE SEQUENCE [LARGE SCALE GENOMIC DNA]</scope>
    <source>
        <strain evidence="3">LMG 29417 / CECT 9101 / MAFF 303099</strain>
    </source>
</reference>
<keyword evidence="1" id="KW-0812">Transmembrane</keyword>
<gene>
    <name evidence="2" type="ordered locus">mll0178</name>
</gene>
<name>Q98NE3_RHILO</name>
<keyword evidence="1" id="KW-1133">Transmembrane helix</keyword>
<protein>
    <submittedName>
        <fullName evidence="2">Mll0178 protein</fullName>
    </submittedName>
</protein>
<dbReference type="EMBL" id="BA000012">
    <property type="protein sequence ID" value="BAB47818.1"/>
    <property type="molecule type" value="Genomic_DNA"/>
</dbReference>
<sequence>MKSHSRFWKAARAVPRDVCRRGTPGMAVGIRTEMKQAAIADGPELTVVDSTLMKRVFYAFAALALLSVAISLGGKWFGHAIAMAGYTDDTTVRRVVIGNNVISVPANFIRFEQARRDGVASRLDLYLRYPQMDGYSEAARDDFNHSEANRSIIFLSFEQQMMSRDMSGRFAPIYSALIVQPGVPGAGGTTVYGFNEKSGYLNEVLVVGKRAGKDPFVARCLSGPNAGQSLAPCERDVHVGDDLSLTYRFPKEFLGDWQALDAAMMAEAGRMLKTGH</sequence>
<dbReference type="AlphaFoldDB" id="Q98NE3"/>
<dbReference type="eggNOG" id="ENOG5032TME">
    <property type="taxonomic scope" value="Bacteria"/>
</dbReference>
<dbReference type="Proteomes" id="UP000000552">
    <property type="component" value="Chromosome"/>
</dbReference>
<evidence type="ECO:0000313" key="3">
    <source>
        <dbReference type="Proteomes" id="UP000000552"/>
    </source>
</evidence>
<feature type="transmembrane region" description="Helical" evidence="1">
    <location>
        <begin position="56"/>
        <end position="77"/>
    </location>
</feature>
<dbReference type="HOGENOM" id="CLU_1141670_0_0_5"/>
<accession>Q98NE3</accession>
<evidence type="ECO:0000256" key="1">
    <source>
        <dbReference type="SAM" id="Phobius"/>
    </source>
</evidence>
<proteinExistence type="predicted"/>
<dbReference type="KEGG" id="mlo:mll0178"/>
<organism evidence="2 3">
    <name type="scientific">Mesorhizobium japonicum (strain LMG 29417 / CECT 9101 / MAFF 303099)</name>
    <name type="common">Mesorhizobium loti (strain MAFF 303099)</name>
    <dbReference type="NCBI Taxonomy" id="266835"/>
    <lineage>
        <taxon>Bacteria</taxon>
        <taxon>Pseudomonadati</taxon>
        <taxon>Pseudomonadota</taxon>
        <taxon>Alphaproteobacteria</taxon>
        <taxon>Hyphomicrobiales</taxon>
        <taxon>Phyllobacteriaceae</taxon>
        <taxon>Mesorhizobium</taxon>
    </lineage>
</organism>
<evidence type="ECO:0000313" key="2">
    <source>
        <dbReference type="EMBL" id="BAB47818.1"/>
    </source>
</evidence>
<keyword evidence="1" id="KW-0472">Membrane</keyword>